<dbReference type="InterPro" id="IPR003347">
    <property type="entry name" value="JmjC_dom"/>
</dbReference>
<feature type="domain" description="JmjC" evidence="11">
    <location>
        <begin position="138"/>
        <end position="299"/>
    </location>
</feature>
<evidence type="ECO:0000256" key="2">
    <source>
        <dbReference type="ARBA" id="ARBA00022723"/>
    </source>
</evidence>
<dbReference type="Pfam" id="PF13621">
    <property type="entry name" value="Cupin_8"/>
    <property type="match status" value="1"/>
</dbReference>
<evidence type="ECO:0000313" key="13">
    <source>
        <dbReference type="Proteomes" id="UP001233999"/>
    </source>
</evidence>
<dbReference type="GO" id="GO:0043565">
    <property type="term" value="F:sequence-specific DNA binding"/>
    <property type="evidence" value="ECO:0007669"/>
    <property type="project" value="TreeGrafter"/>
</dbReference>
<evidence type="ECO:0000256" key="7">
    <source>
        <dbReference type="ARBA" id="ARBA00067203"/>
    </source>
</evidence>
<organism evidence="12 13">
    <name type="scientific">Diploptera punctata</name>
    <name type="common">Pacific beetle cockroach</name>
    <dbReference type="NCBI Taxonomy" id="6984"/>
    <lineage>
        <taxon>Eukaryota</taxon>
        <taxon>Metazoa</taxon>
        <taxon>Ecdysozoa</taxon>
        <taxon>Arthropoda</taxon>
        <taxon>Hexapoda</taxon>
        <taxon>Insecta</taxon>
        <taxon>Pterygota</taxon>
        <taxon>Neoptera</taxon>
        <taxon>Polyneoptera</taxon>
        <taxon>Dictyoptera</taxon>
        <taxon>Blattodea</taxon>
        <taxon>Blaberoidea</taxon>
        <taxon>Blaberidae</taxon>
        <taxon>Diplopterinae</taxon>
        <taxon>Diploptera</taxon>
    </lineage>
</organism>
<dbReference type="GO" id="GO:0140096">
    <property type="term" value="F:catalytic activity, acting on a protein"/>
    <property type="evidence" value="ECO:0007669"/>
    <property type="project" value="UniProtKB-ARBA"/>
</dbReference>
<keyword evidence="4" id="KW-0408">Iron</keyword>
<evidence type="ECO:0000256" key="4">
    <source>
        <dbReference type="ARBA" id="ARBA00023004"/>
    </source>
</evidence>
<dbReference type="Proteomes" id="UP001233999">
    <property type="component" value="Unassembled WGS sequence"/>
</dbReference>
<comment type="cofactor">
    <cofactor evidence="1">
        <name>Fe(2+)</name>
        <dbReference type="ChEBI" id="CHEBI:29033"/>
    </cofactor>
</comment>
<dbReference type="SMART" id="SM00558">
    <property type="entry name" value="JmjC"/>
    <property type="match status" value="1"/>
</dbReference>
<evidence type="ECO:0000259" key="11">
    <source>
        <dbReference type="PROSITE" id="PS51184"/>
    </source>
</evidence>
<keyword evidence="3" id="KW-0560">Oxidoreductase</keyword>
<name>A0AAD7ZB06_DIPPU</name>
<comment type="caution">
    <text evidence="12">The sequence shown here is derived from an EMBL/GenBank/DDBJ whole genome shotgun (WGS) entry which is preliminary data.</text>
</comment>
<dbReference type="SUPFAM" id="SSF51197">
    <property type="entry name" value="Clavaminate synthase-like"/>
    <property type="match status" value="1"/>
</dbReference>
<evidence type="ECO:0000256" key="6">
    <source>
        <dbReference type="ARBA" id="ARBA00047762"/>
    </source>
</evidence>
<gene>
    <name evidence="12" type="ORF">L9F63_006207</name>
</gene>
<dbReference type="InterPro" id="IPR050910">
    <property type="entry name" value="JMJD6_ArgDemeth/LysHydrox"/>
</dbReference>
<evidence type="ECO:0000256" key="5">
    <source>
        <dbReference type="ARBA" id="ARBA00038068"/>
    </source>
</evidence>
<dbReference type="Gene3D" id="2.60.120.650">
    <property type="entry name" value="Cupin"/>
    <property type="match status" value="1"/>
</dbReference>
<reference evidence="12" key="2">
    <citation type="submission" date="2023-05" db="EMBL/GenBank/DDBJ databases">
        <authorList>
            <person name="Fouks B."/>
        </authorList>
    </citation>
    <scope>NUCLEOTIDE SEQUENCE</scope>
    <source>
        <strain evidence="12">Stay&amp;Tobe</strain>
        <tissue evidence="12">Testes</tissue>
    </source>
</reference>
<protein>
    <recommendedName>
        <fullName evidence="7">2-oxoglutarate and iron-dependent oxygenase JMJD4</fullName>
    </recommendedName>
    <alternativeName>
        <fullName evidence="8">JmjC domain-containing protein 4</fullName>
    </alternativeName>
    <alternativeName>
        <fullName evidence="10">Jumonji domain-containing protein 4</fullName>
    </alternativeName>
    <alternativeName>
        <fullName evidence="9">Lysyl-hydroxylase JMJD4</fullName>
    </alternativeName>
</protein>
<dbReference type="GO" id="GO:0046872">
    <property type="term" value="F:metal ion binding"/>
    <property type="evidence" value="ECO:0007669"/>
    <property type="project" value="UniProtKB-KW"/>
</dbReference>
<dbReference type="PANTHER" id="PTHR12480:SF6">
    <property type="entry name" value="2-OXOGLUTARATE AND IRON-DEPENDENT OXYGENASE JMJD4"/>
    <property type="match status" value="1"/>
</dbReference>
<dbReference type="AlphaFoldDB" id="A0AAD7ZB06"/>
<dbReference type="FunFam" id="2.60.120.650:FF:000030">
    <property type="entry name" value="JmjC domain-containing protein 4"/>
    <property type="match status" value="1"/>
</dbReference>
<dbReference type="GO" id="GO:0005737">
    <property type="term" value="C:cytoplasm"/>
    <property type="evidence" value="ECO:0007669"/>
    <property type="project" value="TreeGrafter"/>
</dbReference>
<dbReference type="GO" id="GO:0045905">
    <property type="term" value="P:positive regulation of translational termination"/>
    <property type="evidence" value="ECO:0007669"/>
    <property type="project" value="TreeGrafter"/>
</dbReference>
<dbReference type="EMBL" id="JASPKZ010009370">
    <property type="protein sequence ID" value="KAJ9577233.1"/>
    <property type="molecule type" value="Genomic_DNA"/>
</dbReference>
<evidence type="ECO:0000256" key="9">
    <source>
        <dbReference type="ARBA" id="ARBA00080747"/>
    </source>
</evidence>
<dbReference type="InterPro" id="IPR041667">
    <property type="entry name" value="Cupin_8"/>
</dbReference>
<evidence type="ECO:0000313" key="12">
    <source>
        <dbReference type="EMBL" id="KAJ9577233.1"/>
    </source>
</evidence>
<dbReference type="PROSITE" id="PS51184">
    <property type="entry name" value="JMJC"/>
    <property type="match status" value="1"/>
</dbReference>
<keyword evidence="2" id="KW-0479">Metal-binding</keyword>
<reference evidence="12" key="1">
    <citation type="journal article" date="2023" name="IScience">
        <title>Live-bearing cockroach genome reveals convergent evolutionary mechanisms linked to viviparity in insects and beyond.</title>
        <authorList>
            <person name="Fouks B."/>
            <person name="Harrison M.C."/>
            <person name="Mikhailova A.A."/>
            <person name="Marchal E."/>
            <person name="English S."/>
            <person name="Carruthers M."/>
            <person name="Jennings E.C."/>
            <person name="Chiamaka E.L."/>
            <person name="Frigard R.A."/>
            <person name="Pippel M."/>
            <person name="Attardo G.M."/>
            <person name="Benoit J.B."/>
            <person name="Bornberg-Bauer E."/>
            <person name="Tobe S.S."/>
        </authorList>
    </citation>
    <scope>NUCLEOTIDE SEQUENCE</scope>
    <source>
        <strain evidence="12">Stay&amp;Tobe</strain>
    </source>
</reference>
<accession>A0AAD7ZB06</accession>
<comment type="catalytic activity">
    <reaction evidence="6">
        <text>L-lysyl-[protein] + 2-oxoglutarate + O2 = 4-hydroxy-L-lysyl-[protein] + succinate + CO2</text>
        <dbReference type="Rhea" id="RHEA:57156"/>
        <dbReference type="Rhea" id="RHEA-COMP:9752"/>
        <dbReference type="Rhea" id="RHEA-COMP:15084"/>
        <dbReference type="ChEBI" id="CHEBI:15379"/>
        <dbReference type="ChEBI" id="CHEBI:16526"/>
        <dbReference type="ChEBI" id="CHEBI:16810"/>
        <dbReference type="ChEBI" id="CHEBI:29969"/>
        <dbReference type="ChEBI" id="CHEBI:30031"/>
        <dbReference type="ChEBI" id="CHEBI:141495"/>
    </reaction>
</comment>
<evidence type="ECO:0000256" key="1">
    <source>
        <dbReference type="ARBA" id="ARBA00001954"/>
    </source>
</evidence>
<dbReference type="GO" id="GO:0005634">
    <property type="term" value="C:nucleus"/>
    <property type="evidence" value="ECO:0007669"/>
    <property type="project" value="TreeGrafter"/>
</dbReference>
<keyword evidence="13" id="KW-1185">Reference proteome</keyword>
<proteinExistence type="inferred from homology"/>
<evidence type="ECO:0000256" key="8">
    <source>
        <dbReference type="ARBA" id="ARBA00078704"/>
    </source>
</evidence>
<sequence>MLEAGENDVLELEGGLKSERNQLQIGENTIPIESDDISYNEFFTKYLCKNLPCILQIKATKNWKSVNEWTLNKKPNFTYIAEKFGSAAVPVANCDEKYYNAQKKSDSSLSDYLIYWREYIEKCHTDLPCLYLKDWHFTRDFPDENIYRVPKYFASDWLNEYFTAKKDIKDDYRFVYMGPKGSWTPLHVDVFTSFSWSINICGRKRWILFPEGEEDCLRDKFGHLAYDATSPEMSDEKLYPAFKNLKLSIEVIQEMGEAIFVPSGWHHQVWNLEDTISINHNWVNGCNIGTMWTSLQENLMAVKKEVDDCKDMEDWNEHCQLMLQATFGMNYQEFYYFLYFIGRIRLDSLKNTSPVIIYGNWKLTRNHILFDLRQLLKVFTSVINDSDVINLTFYKNLTDSPQEFVSEIESYIL</sequence>
<dbReference type="PANTHER" id="PTHR12480">
    <property type="entry name" value="ARGININE DEMETHYLASE AND LYSYL-HYDROXYLASE JMJD"/>
    <property type="match status" value="1"/>
</dbReference>
<evidence type="ECO:0000256" key="10">
    <source>
        <dbReference type="ARBA" id="ARBA00082904"/>
    </source>
</evidence>
<comment type="similarity">
    <text evidence="5">Belongs to the JMJD6 family.</text>
</comment>
<dbReference type="GO" id="GO:0016706">
    <property type="term" value="F:2-oxoglutarate-dependent dioxygenase activity"/>
    <property type="evidence" value="ECO:0007669"/>
    <property type="project" value="UniProtKB-ARBA"/>
</dbReference>
<evidence type="ECO:0000256" key="3">
    <source>
        <dbReference type="ARBA" id="ARBA00023002"/>
    </source>
</evidence>